<keyword evidence="6 7" id="KW-0472">Membrane</keyword>
<dbReference type="Pfam" id="PF03600">
    <property type="entry name" value="CitMHS"/>
    <property type="match status" value="1"/>
</dbReference>
<evidence type="ECO:0000256" key="7">
    <source>
        <dbReference type="SAM" id="Phobius"/>
    </source>
</evidence>
<dbReference type="InterPro" id="IPR004680">
    <property type="entry name" value="Cit_transptr-like_dom"/>
</dbReference>
<feature type="transmembrane region" description="Helical" evidence="7">
    <location>
        <begin position="31"/>
        <end position="49"/>
    </location>
</feature>
<dbReference type="InterPro" id="IPR036721">
    <property type="entry name" value="RCK_C_sf"/>
</dbReference>
<protein>
    <recommendedName>
        <fullName evidence="8">RCK C-terminal domain-containing protein</fullName>
    </recommendedName>
</protein>
<keyword evidence="3 7" id="KW-0812">Transmembrane</keyword>
<feature type="domain" description="RCK C-terminal" evidence="8">
    <location>
        <begin position="222"/>
        <end position="317"/>
    </location>
</feature>
<dbReference type="PROSITE" id="PS51202">
    <property type="entry name" value="RCK_C"/>
    <property type="match status" value="2"/>
</dbReference>
<dbReference type="Gene3D" id="3.30.70.1450">
    <property type="entry name" value="Regulator of K+ conductance, C-terminal domain"/>
    <property type="match status" value="2"/>
</dbReference>
<dbReference type="AlphaFoldDB" id="A0A212J4W5"/>
<proteinExistence type="predicted"/>
<accession>A0A212J4W5</accession>
<dbReference type="Pfam" id="PF02080">
    <property type="entry name" value="TrkA_C"/>
    <property type="match status" value="2"/>
</dbReference>
<dbReference type="GO" id="GO:0006813">
    <property type="term" value="P:potassium ion transport"/>
    <property type="evidence" value="ECO:0007669"/>
    <property type="project" value="InterPro"/>
</dbReference>
<evidence type="ECO:0000256" key="4">
    <source>
        <dbReference type="ARBA" id="ARBA00022737"/>
    </source>
</evidence>
<evidence type="ECO:0000259" key="8">
    <source>
        <dbReference type="PROSITE" id="PS51202"/>
    </source>
</evidence>
<feature type="transmembrane region" description="Helical" evidence="7">
    <location>
        <begin position="139"/>
        <end position="158"/>
    </location>
</feature>
<evidence type="ECO:0000256" key="1">
    <source>
        <dbReference type="ARBA" id="ARBA00004141"/>
    </source>
</evidence>
<dbReference type="SUPFAM" id="SSF116726">
    <property type="entry name" value="TrkA C-terminal domain-like"/>
    <property type="match status" value="2"/>
</dbReference>
<feature type="transmembrane region" description="Helical" evidence="7">
    <location>
        <begin position="6"/>
        <end position="24"/>
    </location>
</feature>
<dbReference type="PANTHER" id="PTHR43652">
    <property type="entry name" value="BASIC AMINO ACID ANTIPORTER YFCC-RELATED"/>
    <property type="match status" value="1"/>
</dbReference>
<evidence type="ECO:0000256" key="6">
    <source>
        <dbReference type="ARBA" id="ARBA00023136"/>
    </source>
</evidence>
<name>A0A212J4W5_9DELT</name>
<feature type="transmembrane region" description="Helical" evidence="7">
    <location>
        <begin position="549"/>
        <end position="582"/>
    </location>
</feature>
<feature type="transmembrane region" description="Helical" evidence="7">
    <location>
        <begin position="517"/>
        <end position="537"/>
    </location>
</feature>
<dbReference type="EMBL" id="FLUQ01000001">
    <property type="protein sequence ID" value="SBV94486.1"/>
    <property type="molecule type" value="Genomic_DNA"/>
</dbReference>
<sequence>MPSELVSIGITITVLLVAVVFFAIGKLRSDIVALCALLCLLLTGVLTPAEALSGFSNNIILTIAGMFIVGGAIVRTGLANMISDRILSVAGTNQNMLFMVFMLITALVGSLVSSTGTVAIMMPIVVSLATSINVSPSRFLMPLAFMASIGGMLTLIGNPPNMVVNDVYVKAGFESLTLFSYLPVGMVCLFFGLFILAPATSAFLARRKHDTVSTKSRGAALFELIEQYDLSQNSYIVSVPHNSPMVGKSLLELGLPDRFGIAVQEIRRTAKNGSSLFTSSKEEQIPPSARTVIQSGDTIYCQGASERITDFAGEMKVRVQGTLKKENGRGKYRFDSVGLCELVIMSAATIVGRTIADSGLREQYGINVLGIHRRNQYILDDLRNQVIQSGDAILVQGTWADLTRLDDKTRHWVVVGRPQEHAAATTRSEKMPLVAATVFLMIGCMATGLLPTVTAVLAGAMVLILGGCFRNIEGAYSSINWETIVMIAAMLPMAIAMEKTGLVGMASEVITQLGRDYGPTAAFAVVYGITSVMNIIISQTPVSLLVAPVAIQIAVDLGCSPLPFLFGVATSACMCFASPFSTPSNALVMSAGRYTFFDYLKIGLPLQVLMGVVMVIALPLLFPF</sequence>
<dbReference type="GO" id="GO:0008324">
    <property type="term" value="F:monoatomic cation transmembrane transporter activity"/>
    <property type="evidence" value="ECO:0007669"/>
    <property type="project" value="InterPro"/>
</dbReference>
<keyword evidence="5 7" id="KW-1133">Transmembrane helix</keyword>
<evidence type="ECO:0000256" key="2">
    <source>
        <dbReference type="ARBA" id="ARBA00022448"/>
    </source>
</evidence>
<dbReference type="InterPro" id="IPR051679">
    <property type="entry name" value="DASS-Related_Transporters"/>
</dbReference>
<feature type="transmembrane region" description="Helical" evidence="7">
    <location>
        <begin position="178"/>
        <end position="205"/>
    </location>
</feature>
<evidence type="ECO:0000313" key="9">
    <source>
        <dbReference type="EMBL" id="SBV94486.1"/>
    </source>
</evidence>
<feature type="transmembrane region" description="Helical" evidence="7">
    <location>
        <begin position="55"/>
        <end position="74"/>
    </location>
</feature>
<evidence type="ECO:0000256" key="5">
    <source>
        <dbReference type="ARBA" id="ARBA00022989"/>
    </source>
</evidence>
<feature type="domain" description="RCK C-terminal" evidence="8">
    <location>
        <begin position="327"/>
        <end position="411"/>
    </location>
</feature>
<comment type="subcellular location">
    <subcellularLocation>
        <location evidence="1">Membrane</location>
        <topology evidence="1">Multi-pass membrane protein</topology>
    </subcellularLocation>
</comment>
<gene>
    <name evidence="9" type="ORF">KL86DPRO_10705</name>
</gene>
<evidence type="ECO:0000256" key="3">
    <source>
        <dbReference type="ARBA" id="ARBA00022692"/>
    </source>
</evidence>
<feature type="transmembrane region" description="Helical" evidence="7">
    <location>
        <begin position="455"/>
        <end position="472"/>
    </location>
</feature>
<dbReference type="PANTHER" id="PTHR43652:SF1">
    <property type="entry name" value="RESPONSE REGULATOR"/>
    <property type="match status" value="1"/>
</dbReference>
<dbReference type="InterPro" id="IPR006037">
    <property type="entry name" value="RCK_C"/>
</dbReference>
<feature type="transmembrane region" description="Helical" evidence="7">
    <location>
        <begin position="479"/>
        <end position="497"/>
    </location>
</feature>
<keyword evidence="4" id="KW-0677">Repeat</keyword>
<feature type="transmembrane region" description="Helical" evidence="7">
    <location>
        <begin position="602"/>
        <end position="622"/>
    </location>
</feature>
<organism evidence="9">
    <name type="scientific">uncultured delta proteobacterium</name>
    <dbReference type="NCBI Taxonomy" id="34034"/>
    <lineage>
        <taxon>Bacteria</taxon>
        <taxon>Deltaproteobacteria</taxon>
        <taxon>environmental samples</taxon>
    </lineage>
</organism>
<dbReference type="GO" id="GO:0005886">
    <property type="term" value="C:plasma membrane"/>
    <property type="evidence" value="ECO:0007669"/>
    <property type="project" value="TreeGrafter"/>
</dbReference>
<reference evidence="9" key="1">
    <citation type="submission" date="2016-04" db="EMBL/GenBank/DDBJ databases">
        <authorList>
            <person name="Evans L.H."/>
            <person name="Alamgir A."/>
            <person name="Owens N."/>
            <person name="Weber N.D."/>
            <person name="Virtaneva K."/>
            <person name="Barbian K."/>
            <person name="Babar A."/>
            <person name="Rosenke K."/>
        </authorList>
    </citation>
    <scope>NUCLEOTIDE SEQUENCE</scope>
    <source>
        <strain evidence="9">86</strain>
    </source>
</reference>
<keyword evidence="2" id="KW-0813">Transport</keyword>